<dbReference type="InterPro" id="IPR037024">
    <property type="entry name" value="NiFe_Hase_small_N_sf"/>
</dbReference>
<evidence type="ECO:0000313" key="6">
    <source>
        <dbReference type="Proteomes" id="UP000183994"/>
    </source>
</evidence>
<dbReference type="OrthoDB" id="9787729at2"/>
<feature type="domain" description="NADH:ubiquinone oxidoreductase-like 20kDa subunit" evidence="4">
    <location>
        <begin position="15"/>
        <end position="178"/>
    </location>
</feature>
<evidence type="ECO:0000256" key="3">
    <source>
        <dbReference type="ARBA" id="ARBA00023002"/>
    </source>
</evidence>
<dbReference type="GO" id="GO:0016491">
    <property type="term" value="F:oxidoreductase activity"/>
    <property type="evidence" value="ECO:0007669"/>
    <property type="project" value="UniProtKB-KW"/>
</dbReference>
<dbReference type="GO" id="GO:0042597">
    <property type="term" value="C:periplasmic space"/>
    <property type="evidence" value="ECO:0007669"/>
    <property type="project" value="UniProtKB-SubCell"/>
</dbReference>
<dbReference type="InterPro" id="IPR051349">
    <property type="entry name" value="Hydrogenase_assoc-protein"/>
</dbReference>
<dbReference type="Gene3D" id="3.40.50.700">
    <property type="entry name" value="NADH:ubiquinone oxidoreductase-like, 20kDa subunit"/>
    <property type="match status" value="1"/>
</dbReference>
<name>A0A1M6T7P6_9BACT</name>
<gene>
    <name evidence="5" type="ORF">SAMN02745216_03625</name>
</gene>
<proteinExistence type="predicted"/>
<keyword evidence="2" id="KW-0574">Periplasm</keyword>
<dbReference type="GO" id="GO:0051536">
    <property type="term" value="F:iron-sulfur cluster binding"/>
    <property type="evidence" value="ECO:0007669"/>
    <property type="project" value="InterPro"/>
</dbReference>
<dbReference type="EMBL" id="FQZU01000026">
    <property type="protein sequence ID" value="SHK52906.1"/>
    <property type="molecule type" value="Genomic_DNA"/>
</dbReference>
<dbReference type="AlphaFoldDB" id="A0A1M6T7P6"/>
<protein>
    <submittedName>
        <fullName evidence="5">F420-non-reducing hydrogenase subunit G</fullName>
    </submittedName>
</protein>
<keyword evidence="3" id="KW-0560">Oxidoreductase</keyword>
<dbReference type="RefSeq" id="WP_073477664.1">
    <property type="nucleotide sequence ID" value="NZ_FQZU01000026.1"/>
</dbReference>
<evidence type="ECO:0000256" key="1">
    <source>
        <dbReference type="ARBA" id="ARBA00004418"/>
    </source>
</evidence>
<dbReference type="PANTHER" id="PTHR42845">
    <property type="entry name" value="COENZYME F420-REDUCING HYDROGENASE, GAMMA SUBUNIT"/>
    <property type="match status" value="1"/>
</dbReference>
<evidence type="ECO:0000259" key="4">
    <source>
        <dbReference type="Pfam" id="PF01058"/>
    </source>
</evidence>
<dbReference type="Proteomes" id="UP000183994">
    <property type="component" value="Unassembled WGS sequence"/>
</dbReference>
<comment type="subcellular location">
    <subcellularLocation>
        <location evidence="1">Periplasm</location>
    </subcellularLocation>
</comment>
<dbReference type="STRING" id="1121393.SAMN02745216_03625"/>
<reference evidence="6" key="1">
    <citation type="submission" date="2016-11" db="EMBL/GenBank/DDBJ databases">
        <authorList>
            <person name="Varghese N."/>
            <person name="Submissions S."/>
        </authorList>
    </citation>
    <scope>NUCLEOTIDE SEQUENCE [LARGE SCALE GENOMIC DNA]</scope>
    <source>
        <strain evidence="6">DSM 16219</strain>
    </source>
</reference>
<dbReference type="PROSITE" id="PS51257">
    <property type="entry name" value="PROKAR_LIPOPROTEIN"/>
    <property type="match status" value="1"/>
</dbReference>
<dbReference type="SUPFAM" id="SSF56770">
    <property type="entry name" value="HydA/Nqo6-like"/>
    <property type="match status" value="1"/>
</dbReference>
<dbReference type="PANTHER" id="PTHR42845:SF2">
    <property type="entry name" value="F420-NON-REDUCING HYDROGENASE VHU SUBUNIT G"/>
    <property type="match status" value="1"/>
</dbReference>
<dbReference type="InterPro" id="IPR006137">
    <property type="entry name" value="NADH_UbQ_OxRdtase-like_20kDa"/>
</dbReference>
<accession>A0A1M6T7P6</accession>
<evidence type="ECO:0000313" key="5">
    <source>
        <dbReference type="EMBL" id="SHK52906.1"/>
    </source>
</evidence>
<sequence>MEKKITMAINWAGACGGCDVAILDMEEMIFDITDLADIVYWPVAMDFKRDDLIAMEKDSIDIVLFNGTVRTSEQEEDAKILRERCKVMIAFGACSAFGGIPGLANVSDKEGIFQIAYDDTASTVNPRGATPQTVHKVDGGEITLPEFYDTVKTLDQVVDVDYYVPGCPPTRNTIAQAVGVIAAYAKGEELPPKGASISSAKALCDECKRVTTKTGKRIPEVIRPHEVVADPERCFLEQGILCMGPFTAGGCGGSCINAHMPCRGCYGPTSKLLDPGAEALSTFGSIVGKGGEDFQIRGPMKAPVNNIKDPIGSFYRFTFPSALVNRTVKEGK</sequence>
<organism evidence="5 6">
    <name type="scientific">Desulfatibacillum alkenivorans DSM 16219</name>
    <dbReference type="NCBI Taxonomy" id="1121393"/>
    <lineage>
        <taxon>Bacteria</taxon>
        <taxon>Pseudomonadati</taxon>
        <taxon>Thermodesulfobacteriota</taxon>
        <taxon>Desulfobacteria</taxon>
        <taxon>Desulfobacterales</taxon>
        <taxon>Desulfatibacillaceae</taxon>
        <taxon>Desulfatibacillum</taxon>
    </lineage>
</organism>
<evidence type="ECO:0000256" key="2">
    <source>
        <dbReference type="ARBA" id="ARBA00022764"/>
    </source>
</evidence>
<keyword evidence="6" id="KW-1185">Reference proteome</keyword>
<dbReference type="Pfam" id="PF01058">
    <property type="entry name" value="Oxidored_q6"/>
    <property type="match status" value="1"/>
</dbReference>